<keyword evidence="8" id="KW-0238">DNA-binding</keyword>
<dbReference type="Pfam" id="PF02768">
    <property type="entry name" value="DNA_pol3_beta_3"/>
    <property type="match status" value="1"/>
</dbReference>
<dbReference type="InterPro" id="IPR046938">
    <property type="entry name" value="DNA_clamp_sf"/>
</dbReference>
<evidence type="ECO:0000259" key="10">
    <source>
        <dbReference type="Pfam" id="PF00712"/>
    </source>
</evidence>
<dbReference type="EMBL" id="PGXC01000001">
    <property type="protein sequence ID" value="PKK92083.1"/>
    <property type="molecule type" value="Genomic_DNA"/>
</dbReference>
<dbReference type="PANTHER" id="PTHR30478">
    <property type="entry name" value="DNA POLYMERASE III SUBUNIT BETA"/>
    <property type="match status" value="1"/>
</dbReference>
<organism evidence="13 14">
    <name type="scientific">Candidatus Wallbacteria bacterium HGW-Wallbacteria-1</name>
    <dbReference type="NCBI Taxonomy" id="2013854"/>
    <lineage>
        <taxon>Bacteria</taxon>
        <taxon>Candidatus Walliibacteriota</taxon>
    </lineage>
</organism>
<dbReference type="Gene3D" id="3.10.150.10">
    <property type="entry name" value="DNA Polymerase III, subunit A, domain 2"/>
    <property type="match status" value="1"/>
</dbReference>
<dbReference type="NCBIfam" id="TIGR00663">
    <property type="entry name" value="dnan"/>
    <property type="match status" value="1"/>
</dbReference>
<dbReference type="GO" id="GO:0003677">
    <property type="term" value="F:DNA binding"/>
    <property type="evidence" value="ECO:0007669"/>
    <property type="project" value="UniProtKB-UniRule"/>
</dbReference>
<evidence type="ECO:0000256" key="9">
    <source>
        <dbReference type="PIRNR" id="PIRNR000804"/>
    </source>
</evidence>
<feature type="domain" description="DNA polymerase III beta sliding clamp central" evidence="11">
    <location>
        <begin position="133"/>
        <end position="246"/>
    </location>
</feature>
<feature type="domain" description="DNA polymerase III beta sliding clamp C-terminal" evidence="12">
    <location>
        <begin position="250"/>
        <end position="370"/>
    </location>
</feature>
<keyword evidence="7 9" id="KW-0239">DNA-directed DNA polymerase</keyword>
<dbReference type="SUPFAM" id="SSF55979">
    <property type="entry name" value="DNA clamp"/>
    <property type="match status" value="3"/>
</dbReference>
<feature type="domain" description="DNA polymerase III beta sliding clamp N-terminal" evidence="10">
    <location>
        <begin position="1"/>
        <end position="118"/>
    </location>
</feature>
<evidence type="ECO:0000313" key="14">
    <source>
        <dbReference type="Proteomes" id="UP000233256"/>
    </source>
</evidence>
<sequence>MKFKARKGALLKVLSIAGRTAESKASVKSLDRIRLKVDDGIEILSTDGTVFTRCTISAEEIERPGDLLVYSKLFISIVSSLPVKDDQEISFEHQDGGKLHISAGKTSHELNTFSSDAFLPFVEVDTGRDFIVLNGSDFADAIAQVAPCVSRNNTKPQYTGVYMSVEDDGITFAATDSSRFAYRFLKSSTDGLEKGVSIIAPLKAVEDIRKLADGKPECKIILSDRVIGYEDESTLLVSKLLNVEFPYFREILPRDPSQGFSSINTESFKGAVKSLMPLAHESNMVTAMMLRGGQLTLTAISEQSGRSVAEMVMEQKCADMDMMFNLSYIIDVLNCLETENFELKLTSQVEPAIFKMEERDDFYYILMPMRL</sequence>
<dbReference type="Gene3D" id="3.70.10.10">
    <property type="match status" value="1"/>
</dbReference>
<keyword evidence="5 9" id="KW-0548">Nucleotidyltransferase</keyword>
<dbReference type="Proteomes" id="UP000233256">
    <property type="component" value="Unassembled WGS sequence"/>
</dbReference>
<evidence type="ECO:0000259" key="11">
    <source>
        <dbReference type="Pfam" id="PF02767"/>
    </source>
</evidence>
<evidence type="ECO:0000256" key="3">
    <source>
        <dbReference type="ARBA" id="ARBA00022490"/>
    </source>
</evidence>
<dbReference type="PANTHER" id="PTHR30478:SF0">
    <property type="entry name" value="BETA SLIDING CLAMP"/>
    <property type="match status" value="1"/>
</dbReference>
<name>A0A2N1PUQ2_9BACT</name>
<accession>A0A2N1PUQ2</accession>
<dbReference type="InterPro" id="IPR022635">
    <property type="entry name" value="DNA_polIII_beta_C"/>
</dbReference>
<dbReference type="CDD" id="cd00140">
    <property type="entry name" value="beta_clamp"/>
    <property type="match status" value="1"/>
</dbReference>
<evidence type="ECO:0000256" key="1">
    <source>
        <dbReference type="ARBA" id="ARBA00004496"/>
    </source>
</evidence>
<comment type="caution">
    <text evidence="13">The sequence shown here is derived from an EMBL/GenBank/DDBJ whole genome shotgun (WGS) entry which is preliminary data.</text>
</comment>
<dbReference type="AlphaFoldDB" id="A0A2N1PUQ2"/>
<dbReference type="GO" id="GO:0009360">
    <property type="term" value="C:DNA polymerase III complex"/>
    <property type="evidence" value="ECO:0007669"/>
    <property type="project" value="InterPro"/>
</dbReference>
<dbReference type="Pfam" id="PF00712">
    <property type="entry name" value="DNA_pol3_beta"/>
    <property type="match status" value="1"/>
</dbReference>
<evidence type="ECO:0000256" key="8">
    <source>
        <dbReference type="ARBA" id="ARBA00023125"/>
    </source>
</evidence>
<evidence type="ECO:0000259" key="12">
    <source>
        <dbReference type="Pfam" id="PF02768"/>
    </source>
</evidence>
<gene>
    <name evidence="13" type="primary">dnaN</name>
    <name evidence="13" type="ORF">CVV64_01305</name>
</gene>
<dbReference type="InterPro" id="IPR001001">
    <property type="entry name" value="DNA_polIII_beta"/>
</dbReference>
<evidence type="ECO:0000256" key="2">
    <source>
        <dbReference type="ARBA" id="ARBA00010752"/>
    </source>
</evidence>
<keyword evidence="3 9" id="KW-0963">Cytoplasm</keyword>
<dbReference type="GO" id="GO:0005737">
    <property type="term" value="C:cytoplasm"/>
    <property type="evidence" value="ECO:0007669"/>
    <property type="project" value="UniProtKB-SubCell"/>
</dbReference>
<evidence type="ECO:0000313" key="13">
    <source>
        <dbReference type="EMBL" id="PKK92083.1"/>
    </source>
</evidence>
<keyword evidence="4 9" id="KW-0808">Transferase</keyword>
<dbReference type="GO" id="GO:0003887">
    <property type="term" value="F:DNA-directed DNA polymerase activity"/>
    <property type="evidence" value="ECO:0007669"/>
    <property type="project" value="UniProtKB-UniRule"/>
</dbReference>
<proteinExistence type="inferred from homology"/>
<dbReference type="InterPro" id="IPR022637">
    <property type="entry name" value="DNA_polIII_beta_cen"/>
</dbReference>
<dbReference type="InterPro" id="IPR022634">
    <property type="entry name" value="DNA_polIII_beta_N"/>
</dbReference>
<reference evidence="13 14" key="1">
    <citation type="journal article" date="2017" name="ISME J.">
        <title>Potential for microbial H2 and metal transformations associated with novel bacteria and archaea in deep terrestrial subsurface sediments.</title>
        <authorList>
            <person name="Hernsdorf A.W."/>
            <person name="Amano Y."/>
            <person name="Miyakawa K."/>
            <person name="Ise K."/>
            <person name="Suzuki Y."/>
            <person name="Anantharaman K."/>
            <person name="Probst A."/>
            <person name="Burstein D."/>
            <person name="Thomas B.C."/>
            <person name="Banfield J.F."/>
        </authorList>
    </citation>
    <scope>NUCLEOTIDE SEQUENCE [LARGE SCALE GENOMIC DNA]</scope>
    <source>
        <strain evidence="13">HGW-Wallbacteria-1</strain>
    </source>
</reference>
<dbReference type="PIRSF" id="PIRSF000804">
    <property type="entry name" value="DNA_pol_III_b"/>
    <property type="match status" value="1"/>
</dbReference>
<evidence type="ECO:0000256" key="6">
    <source>
        <dbReference type="ARBA" id="ARBA00022705"/>
    </source>
</evidence>
<dbReference type="SMART" id="SM00480">
    <property type="entry name" value="POL3Bc"/>
    <property type="match status" value="1"/>
</dbReference>
<evidence type="ECO:0000256" key="4">
    <source>
        <dbReference type="ARBA" id="ARBA00022679"/>
    </source>
</evidence>
<evidence type="ECO:0000256" key="5">
    <source>
        <dbReference type="ARBA" id="ARBA00022695"/>
    </source>
</evidence>
<comment type="subcellular location">
    <subcellularLocation>
        <location evidence="1 9">Cytoplasm</location>
    </subcellularLocation>
</comment>
<dbReference type="GO" id="GO:0008408">
    <property type="term" value="F:3'-5' exonuclease activity"/>
    <property type="evidence" value="ECO:0007669"/>
    <property type="project" value="InterPro"/>
</dbReference>
<keyword evidence="6 9" id="KW-0235">DNA replication</keyword>
<comment type="similarity">
    <text evidence="2 9">Belongs to the beta sliding clamp family.</text>
</comment>
<comment type="function">
    <text evidence="9">Confers DNA tethering and processivity to DNA polymerases and other proteins. Acts as a clamp, forming a ring around DNA (a reaction catalyzed by the clamp-loading complex) which diffuses in an ATP-independent manner freely and bidirectionally along dsDNA. Initially characterized for its ability to contact the catalytic subunit of DNA polymerase III (Pol III), a complex, multichain enzyme responsible for most of the replicative synthesis in bacteria; Pol III exhibits 3'-5' exonuclease proofreading activity. The beta chain is required for initiation of replication as well as for processivity of DNA replication.</text>
</comment>
<dbReference type="Pfam" id="PF02767">
    <property type="entry name" value="DNA_pol3_beta_2"/>
    <property type="match status" value="1"/>
</dbReference>
<dbReference type="GO" id="GO:0006271">
    <property type="term" value="P:DNA strand elongation involved in DNA replication"/>
    <property type="evidence" value="ECO:0007669"/>
    <property type="project" value="TreeGrafter"/>
</dbReference>
<protein>
    <recommendedName>
        <fullName evidence="9">Beta sliding clamp</fullName>
    </recommendedName>
</protein>
<comment type="subunit">
    <text evidence="9">Forms a ring-shaped head-to-tail homodimer around DNA.</text>
</comment>
<evidence type="ECO:0000256" key="7">
    <source>
        <dbReference type="ARBA" id="ARBA00022932"/>
    </source>
</evidence>